<feature type="compositionally biased region" description="Polar residues" evidence="5">
    <location>
        <begin position="844"/>
        <end position="854"/>
    </location>
</feature>
<keyword evidence="2" id="KW-0597">Phosphoprotein</keyword>
<dbReference type="CDD" id="cd06791">
    <property type="entry name" value="PDZ3_MUPP1-like"/>
    <property type="match status" value="1"/>
</dbReference>
<evidence type="ECO:0000256" key="2">
    <source>
        <dbReference type="ARBA" id="ARBA00022553"/>
    </source>
</evidence>
<dbReference type="InterPro" id="IPR051342">
    <property type="entry name" value="PDZ_scaffold"/>
</dbReference>
<dbReference type="Proteomes" id="UP001186944">
    <property type="component" value="Unassembled WGS sequence"/>
</dbReference>
<dbReference type="FunFam" id="2.30.42.10:FF:000070">
    <property type="entry name" value="Multiple PDZ domain protein"/>
    <property type="match status" value="1"/>
</dbReference>
<feature type="domain" description="PDZ" evidence="6">
    <location>
        <begin position="1388"/>
        <end position="1476"/>
    </location>
</feature>
<dbReference type="FunFam" id="2.30.42.10:FF:000058">
    <property type="entry name" value="multiple PDZ domain protein isoform X1"/>
    <property type="match status" value="1"/>
</dbReference>
<feature type="compositionally biased region" description="Polar residues" evidence="5">
    <location>
        <begin position="1793"/>
        <end position="1806"/>
    </location>
</feature>
<dbReference type="Gene3D" id="1.10.287.650">
    <property type="entry name" value="L27 domain"/>
    <property type="match status" value="1"/>
</dbReference>
<dbReference type="CDD" id="cd06676">
    <property type="entry name" value="PDZ13_MUPP1-like"/>
    <property type="match status" value="1"/>
</dbReference>
<feature type="compositionally biased region" description="Pro residues" evidence="5">
    <location>
        <begin position="1305"/>
        <end position="1316"/>
    </location>
</feature>
<feature type="region of interest" description="Disordered" evidence="5">
    <location>
        <begin position="1296"/>
        <end position="1393"/>
    </location>
</feature>
<feature type="compositionally biased region" description="Polar residues" evidence="5">
    <location>
        <begin position="906"/>
        <end position="919"/>
    </location>
</feature>
<feature type="domain" description="PDZ" evidence="6">
    <location>
        <begin position="330"/>
        <end position="418"/>
    </location>
</feature>
<evidence type="ECO:0008006" key="10">
    <source>
        <dbReference type="Google" id="ProtNLM"/>
    </source>
</evidence>
<dbReference type="PROSITE" id="PS51022">
    <property type="entry name" value="L27"/>
    <property type="match status" value="1"/>
</dbReference>
<dbReference type="SUPFAM" id="SSF50156">
    <property type="entry name" value="PDZ domain-like"/>
    <property type="match status" value="13"/>
</dbReference>
<feature type="compositionally biased region" description="Basic and acidic residues" evidence="5">
    <location>
        <begin position="1047"/>
        <end position="1057"/>
    </location>
</feature>
<feature type="domain" description="PDZ" evidence="6">
    <location>
        <begin position="1553"/>
        <end position="1636"/>
    </location>
</feature>
<dbReference type="CDD" id="cd06673">
    <property type="entry name" value="PDZ10_MUPP1-PDZ8_PATJ-like"/>
    <property type="match status" value="1"/>
</dbReference>
<feature type="compositionally biased region" description="Polar residues" evidence="5">
    <location>
        <begin position="2009"/>
        <end position="2020"/>
    </location>
</feature>
<dbReference type="CDD" id="cd06689">
    <property type="entry name" value="PDZ1_MUPP1-like"/>
    <property type="match status" value="1"/>
</dbReference>
<feature type="domain" description="PDZ" evidence="6">
    <location>
        <begin position="2185"/>
        <end position="2269"/>
    </location>
</feature>
<evidence type="ECO:0000313" key="9">
    <source>
        <dbReference type="Proteomes" id="UP001186944"/>
    </source>
</evidence>
<feature type="compositionally biased region" description="Polar residues" evidence="5">
    <location>
        <begin position="1348"/>
        <end position="1357"/>
    </location>
</feature>
<evidence type="ECO:0000259" key="7">
    <source>
        <dbReference type="PROSITE" id="PS51022"/>
    </source>
</evidence>
<dbReference type="InterPro" id="IPR036034">
    <property type="entry name" value="PDZ_sf"/>
</dbReference>
<evidence type="ECO:0000313" key="8">
    <source>
        <dbReference type="EMBL" id="KAK3091257.1"/>
    </source>
</evidence>
<feature type="domain" description="PDZ" evidence="6">
    <location>
        <begin position="1206"/>
        <end position="1276"/>
    </location>
</feature>
<evidence type="ECO:0000256" key="4">
    <source>
        <dbReference type="ARBA" id="ARBA00023136"/>
    </source>
</evidence>
<feature type="compositionally biased region" description="Low complexity" evidence="5">
    <location>
        <begin position="1156"/>
        <end position="1182"/>
    </location>
</feature>
<feature type="region of interest" description="Disordered" evidence="5">
    <location>
        <begin position="1019"/>
        <end position="1196"/>
    </location>
</feature>
<reference evidence="8" key="1">
    <citation type="submission" date="2019-08" db="EMBL/GenBank/DDBJ databases">
        <title>The improved chromosome-level genome for the pearl oyster Pinctada fucata martensii using PacBio sequencing and Hi-C.</title>
        <authorList>
            <person name="Zheng Z."/>
        </authorList>
    </citation>
    <scope>NUCLEOTIDE SEQUENCE</scope>
    <source>
        <strain evidence="8">ZZ-2019</strain>
        <tissue evidence="8">Adductor muscle</tissue>
    </source>
</reference>
<feature type="region of interest" description="Disordered" evidence="5">
    <location>
        <begin position="1653"/>
        <end position="1683"/>
    </location>
</feature>
<sequence>MLESPLFRQLVTMQESLQELKQVTSTYPVTSDAFDISFSGELILSVPPDGISNQNQQAISDSTTGNFTGPDGAIATPGYDQEFQKAIETAASGREVETIKLFKPENSSLGFSVVGLKQENQGEIGIFVQDIQPGGIAARDGRLRERDQILAIDGQPLDISHQEAIRILQNARGLVVLIVARGSLPQQFDQPPTPEAAPQEQTANVQPEAQADMVLNTEWTQIDVIDLVNDGSGLGFGIIGGRSTGVVVKTILPGGIADVNGRLQSGDHLLQIGDVNVRGMGSEQVAAVLRQAGSDVRLIVARPVNEPSPLSGPHAISQYDDEYPEIQYFDVDLLKDSQGLGITIAGYVGKDGTPDELCGIFVKSIAEGSAAALDGRIQVNDQIIQVDNQTLHGFTNHQAVEVLRNTAQMVHLQLARYQHGPKFEKLQQYLAQPNYSMLPPGMGMNMGVSQMDMPATILPQMAEPLNQQPPMANHVNGLPPMVQPGNQQVELDDIRLNTDDDYTGELSPDVEAAIKACWEPIIGSDFEVVVAQLSKFREGGGLGISLEGTVDVENGVEVRPHHYIRSILHDGPVGINGRLMSGDELLEVNGKRLLGLNHKEVVGILKELPQHVRLVCARRKKPPNANYADQDDQFMTSQLNFTGVNEVPPISERLVKAKSEITLTSAENSAMPNALNKNKSRSLEPLTNLAMWSAEPVVIELKKGDKGLGFSILDYQDPVNPSETVIVIKSLVPGGVAQVDGRLVPGDRLIFVNEENLENATLDDAVDALKGAPKGIVRIGVAKPLPLANNAFQQDDIQSATFPFTTPGYMENSYYHQMPPQPNLTQSAENLQRQIPNQIPPLSPQNLSQINRNESSSSSDRDQGPNQRQDSFYESDEEVAAISPPNKVEKPVTSPRPSLDKKQENLHQASGSSVSYENESVFQEMRAGIVKGEVNQRKVPIPQPRSSLPEQEHSIRLHNDGSTNLTSLTQEKDVVGGKAVVDYESPRSQSPADYENTTMAPLPTYEEAVSGDMEDMPLEAEFFNMDDLEAPPAPPRSDSQNAILLDEVVKAEEHHLDAALQSDEPQSSPRSEKAGSTQKRTPPPIPPKPQMVSPKVQKILVKPSRKDVAPPPPLPVSSPPPLEEKKAQPTEGEVNIQASPKGVSSSKTDSVQASGSVDQSSDLTSTQSPSTTPRTMSPGRSPVASPSLMRTLSGGPDALPVSLEKMIKIKKATDPLGVSVESVEKGINGCQVKSLTKSGAIAKDGRIQVGDYITSVNNESMRRITNAQARAIIRRASLLGIDISITYIPGSDAAAHKEAMANQEPPVPSPPHPSMMPSPNANISPLATPQGSEGAPSPPNSPRRVVQVSANKSTFQSLEPAPVSPRQKSLSADGSPATSNQTWGPPRTVELQREPGKSLGISIVGGRVDMFHVQQENIISGIFIKHVLDDSPAGKNGTLKTGDRILEVDGKDLRNATHDQAVEIIRQSGGVVKFVVQSLCDATCPGDIEGDSKSVHSYEEAGIQPIQVTEVLASPPVSAQGKEENDSEEEDEFGYTRKKIQRQYGDLNGDLHLVDLQRGNGSLGINLAGNKDRNTMSVFVAGIHPDSVAGRDGRIEVGDELLEVNGHVLYGRSHLNASAIIKGITSSVIKVVLVRRLENLEHMAVKPMKMLPAVSSEDVSSGRPSQPSKSPITPDRDPNIPSSMDIVQNISLQKGVSGLGFAIVEESREGRQGIYVRSITPGGVAAQDGQLSVGDQILEVGDKQLSGVHYEKAIEILRNSQGTVKLKVRKCVPNLSSPSVEAQHVFQLPSAPGESSTDPGDVTEQQPVHEEAQADPKTCPVLPGRETTIEIEKGRTGLGLSIVGGADTLLGAIIIHEVYEDGAAARDSRLWAGDQILEVNDEDLRESTHDNAIQVLRQTPSTVRIKVFRDDNQVKEEDIYDIFSVDLVKKPGRGLGLSIVGKRNDVGVYISDIVKGGTAESDGRLMQGDQILAVNKEDMRNATQEYAAAVLKTIMGKVSLQVGRLKAGSRTSSRKNSNPGNALKKSESSVSNKSKGRHSKSHSEDASHIRVVELQHDFTGSLGLSIAGGMGSSIGDAAVIIANMNPSGPAAKSQKLKIGDKILSINGQETDGMSHDQVVQLLKKPGTIRLEVSHGEEKKVSVSGANSRQVSVDMSQEYAELMAQENEAAVFDEAEQEGTPPQCKTLTLQRGAEGLGFSIVGGHGSPHGDLPIYVKNVFSKGAAAEDGNLKRGDQILSVNGQSLEGCTHEEAVNILKNAKGTVNLEILTS</sequence>
<dbReference type="CDD" id="cd06671">
    <property type="entry name" value="PDZ7_MUPP1-PD6_PATJ-like"/>
    <property type="match status" value="1"/>
</dbReference>
<dbReference type="FunFam" id="2.30.42.10:FF:000038">
    <property type="entry name" value="Multiple PDZ domain protein isoform X1"/>
    <property type="match status" value="1"/>
</dbReference>
<feature type="domain" description="PDZ" evidence="6">
    <location>
        <begin position="698"/>
        <end position="776"/>
    </location>
</feature>
<feature type="region of interest" description="Disordered" evidence="5">
    <location>
        <begin position="2005"/>
        <end position="2048"/>
    </location>
</feature>
<dbReference type="SMART" id="SM00228">
    <property type="entry name" value="PDZ"/>
    <property type="match status" value="13"/>
</dbReference>
<feature type="region of interest" description="Disordered" evidence="5">
    <location>
        <begin position="187"/>
        <end position="206"/>
    </location>
</feature>
<dbReference type="PANTHER" id="PTHR19964">
    <property type="entry name" value="MULTIPLE PDZ DOMAIN PROTEIN"/>
    <property type="match status" value="1"/>
</dbReference>
<dbReference type="Gene3D" id="2.30.42.10">
    <property type="match status" value="13"/>
</dbReference>
<feature type="region of interest" description="Disordered" evidence="5">
    <location>
        <begin position="1789"/>
        <end position="1819"/>
    </location>
</feature>
<feature type="compositionally biased region" description="Polar residues" evidence="5">
    <location>
        <begin position="1320"/>
        <end position="1331"/>
    </location>
</feature>
<dbReference type="CDD" id="cd06672">
    <property type="entry name" value="PDZ8_MUPP1-PDZ7_PATJ-PDZ2_INAD-like"/>
    <property type="match status" value="1"/>
</dbReference>
<dbReference type="Pfam" id="PF00595">
    <property type="entry name" value="PDZ"/>
    <property type="match status" value="13"/>
</dbReference>
<dbReference type="EMBL" id="VSWD01000010">
    <property type="protein sequence ID" value="KAK3091257.1"/>
    <property type="molecule type" value="Genomic_DNA"/>
</dbReference>
<feature type="domain" description="PDZ" evidence="6">
    <location>
        <begin position="530"/>
        <end position="620"/>
    </location>
</feature>
<feature type="compositionally biased region" description="Pro residues" evidence="5">
    <location>
        <begin position="1109"/>
        <end position="1121"/>
    </location>
</feature>
<dbReference type="InterPro" id="IPR001478">
    <property type="entry name" value="PDZ"/>
</dbReference>
<feature type="domain" description="PDZ" evidence="6">
    <location>
        <begin position="224"/>
        <end position="304"/>
    </location>
</feature>
<feature type="domain" description="PDZ" evidence="6">
    <location>
        <begin position="2051"/>
        <end position="2126"/>
    </location>
</feature>
<feature type="domain" description="PDZ" evidence="6">
    <location>
        <begin position="1828"/>
        <end position="1911"/>
    </location>
</feature>
<dbReference type="GO" id="GO:0016020">
    <property type="term" value="C:membrane"/>
    <property type="evidence" value="ECO:0007669"/>
    <property type="project" value="UniProtKB-SubCell"/>
</dbReference>
<dbReference type="InterPro" id="IPR004172">
    <property type="entry name" value="L27_dom"/>
</dbReference>
<name>A0AA89C1W2_PINIB</name>
<dbReference type="CDD" id="cd06668">
    <property type="entry name" value="PDZ4_MUPP1-like"/>
    <property type="match status" value="1"/>
</dbReference>
<evidence type="ECO:0000259" key="6">
    <source>
        <dbReference type="PROSITE" id="PS50106"/>
    </source>
</evidence>
<keyword evidence="4" id="KW-0472">Membrane</keyword>
<comment type="subcellular location">
    <subcellularLocation>
        <location evidence="1">Membrane</location>
    </subcellularLocation>
</comment>
<evidence type="ECO:0000256" key="1">
    <source>
        <dbReference type="ARBA" id="ARBA00004370"/>
    </source>
</evidence>
<feature type="region of interest" description="Disordered" evidence="5">
    <location>
        <begin position="1515"/>
        <end position="1536"/>
    </location>
</feature>
<dbReference type="CDD" id="cd06669">
    <property type="entry name" value="PDZ5_MUPP1-like"/>
    <property type="match status" value="1"/>
</dbReference>
<protein>
    <recommendedName>
        <fullName evidence="10">Multiple PDZ domain protein</fullName>
    </recommendedName>
</protein>
<feature type="compositionally biased region" description="Polar residues" evidence="5">
    <location>
        <begin position="1657"/>
        <end position="1671"/>
    </location>
</feature>
<feature type="domain" description="PDZ" evidence="6">
    <location>
        <begin position="1689"/>
        <end position="1772"/>
    </location>
</feature>
<feature type="compositionally biased region" description="Acidic residues" evidence="5">
    <location>
        <begin position="1019"/>
        <end position="1029"/>
    </location>
</feature>
<dbReference type="FunFam" id="2.30.42.10:FF:000125">
    <property type="entry name" value="PATJ, crumbs cell polarity complex component"/>
    <property type="match status" value="1"/>
</dbReference>
<dbReference type="CDD" id="cd06667">
    <property type="entry name" value="PDZ2_MUPP1-like"/>
    <property type="match status" value="1"/>
</dbReference>
<comment type="caution">
    <text evidence="8">The sequence shown here is derived from an EMBL/GenBank/DDBJ whole genome shotgun (WGS) entry which is preliminary data.</text>
</comment>
<evidence type="ECO:0000256" key="3">
    <source>
        <dbReference type="ARBA" id="ARBA00022737"/>
    </source>
</evidence>
<gene>
    <name evidence="8" type="ORF">FSP39_018351</name>
</gene>
<feature type="compositionally biased region" description="Polar residues" evidence="5">
    <location>
        <begin position="1063"/>
        <end position="1080"/>
    </location>
</feature>
<proteinExistence type="predicted"/>
<dbReference type="CDD" id="cd06674">
    <property type="entry name" value="PDZ11_MUPP1-PDZ9_PATJ-like"/>
    <property type="match status" value="1"/>
</dbReference>
<feature type="domain" description="L27" evidence="7">
    <location>
        <begin position="1"/>
        <end position="25"/>
    </location>
</feature>
<organism evidence="8 9">
    <name type="scientific">Pinctada imbricata</name>
    <name type="common">Atlantic pearl-oyster</name>
    <name type="synonym">Pinctada martensii</name>
    <dbReference type="NCBI Taxonomy" id="66713"/>
    <lineage>
        <taxon>Eukaryota</taxon>
        <taxon>Metazoa</taxon>
        <taxon>Spiralia</taxon>
        <taxon>Lophotrochozoa</taxon>
        <taxon>Mollusca</taxon>
        <taxon>Bivalvia</taxon>
        <taxon>Autobranchia</taxon>
        <taxon>Pteriomorphia</taxon>
        <taxon>Pterioida</taxon>
        <taxon>Pterioidea</taxon>
        <taxon>Pteriidae</taxon>
        <taxon>Pinctada</taxon>
    </lineage>
</organism>
<feature type="domain" description="PDZ" evidence="6">
    <location>
        <begin position="1924"/>
        <end position="2006"/>
    </location>
</feature>
<feature type="region of interest" description="Disordered" evidence="5">
    <location>
        <begin position="836"/>
        <end position="919"/>
    </location>
</feature>
<evidence type="ECO:0000256" key="5">
    <source>
        <dbReference type="SAM" id="MobiDB-lite"/>
    </source>
</evidence>
<feature type="compositionally biased region" description="Polar residues" evidence="5">
    <location>
        <begin position="1136"/>
        <end position="1155"/>
    </location>
</feature>
<feature type="compositionally biased region" description="Polar residues" evidence="5">
    <location>
        <begin position="1366"/>
        <end position="1383"/>
    </location>
</feature>
<feature type="domain" description="PDZ" evidence="6">
    <location>
        <begin position="98"/>
        <end position="183"/>
    </location>
</feature>
<keyword evidence="9" id="KW-1185">Reference proteome</keyword>
<accession>A0AA89C1W2</accession>
<dbReference type="CDD" id="cd06670">
    <property type="entry name" value="PDZ6_MUPP1-like"/>
    <property type="match status" value="1"/>
</dbReference>
<dbReference type="PROSITE" id="PS50106">
    <property type="entry name" value="PDZ"/>
    <property type="match status" value="13"/>
</dbReference>
<dbReference type="PANTHER" id="PTHR19964:SF92">
    <property type="entry name" value="PATJ HOMOLOG"/>
    <property type="match status" value="1"/>
</dbReference>
<keyword evidence="3" id="KW-0677">Repeat</keyword>